<keyword evidence="9" id="KW-1185">Reference proteome</keyword>
<dbReference type="GO" id="GO:0005975">
    <property type="term" value="P:carbohydrate metabolic process"/>
    <property type="evidence" value="ECO:0007669"/>
    <property type="project" value="InterPro"/>
</dbReference>
<dbReference type="Pfam" id="PF17851">
    <property type="entry name" value="GH43_C2"/>
    <property type="match status" value="1"/>
</dbReference>
<dbReference type="InterPro" id="IPR041542">
    <property type="entry name" value="GH43_C2"/>
</dbReference>
<dbReference type="SUPFAM" id="SSF49899">
    <property type="entry name" value="Concanavalin A-like lectins/glucanases"/>
    <property type="match status" value="1"/>
</dbReference>
<evidence type="ECO:0000256" key="6">
    <source>
        <dbReference type="RuleBase" id="RU361187"/>
    </source>
</evidence>
<keyword evidence="3 6" id="KW-0326">Glycosidase</keyword>
<dbReference type="Gene3D" id="2.60.120.200">
    <property type="match status" value="1"/>
</dbReference>
<feature type="active site" description="Proton donor" evidence="4">
    <location>
        <position position="205"/>
    </location>
</feature>
<dbReference type="PANTHER" id="PTHR42812">
    <property type="entry name" value="BETA-XYLOSIDASE"/>
    <property type="match status" value="1"/>
</dbReference>
<keyword evidence="2 6" id="KW-0378">Hydrolase</keyword>
<proteinExistence type="inferred from homology"/>
<dbReference type="InterPro" id="IPR006710">
    <property type="entry name" value="Glyco_hydro_43"/>
</dbReference>
<dbReference type="EMBL" id="BLAX01000001">
    <property type="protein sequence ID" value="GET31315.1"/>
    <property type="molecule type" value="Genomic_DNA"/>
</dbReference>
<dbReference type="AlphaFoldDB" id="A0A5M4ATQ3"/>
<name>A0A5M4ATQ3_9BACT</name>
<feature type="site" description="Important for catalytic activity, responsible for pKa modulation of the active site Glu and correct orientation of both the proton donor and substrate" evidence="5">
    <location>
        <position position="147"/>
    </location>
</feature>
<dbReference type="Gene3D" id="2.115.10.20">
    <property type="entry name" value="Glycosyl hydrolase domain, family 43"/>
    <property type="match status" value="1"/>
</dbReference>
<protein>
    <submittedName>
        <fullName evidence="8">Glycoside hydrolase</fullName>
    </submittedName>
</protein>
<reference evidence="8 9" key="1">
    <citation type="submission" date="2019-10" db="EMBL/GenBank/DDBJ databases">
        <title>Prolixibacter strains distinguished by the presence of nitrate reductase genes were adept at nitrate-dependent anaerobic corrosion of metallic iron and carbon steel.</title>
        <authorList>
            <person name="Iino T."/>
            <person name="Shono N."/>
            <person name="Ito K."/>
            <person name="Nakamura R."/>
            <person name="Sueoka K."/>
            <person name="Harayama S."/>
            <person name="Ohkuma M."/>
        </authorList>
    </citation>
    <scope>NUCLEOTIDE SEQUENCE [LARGE SCALE GENOMIC DNA]</scope>
    <source>
        <strain evidence="8 9">JCM 13498</strain>
    </source>
</reference>
<evidence type="ECO:0000256" key="4">
    <source>
        <dbReference type="PIRSR" id="PIRSR606710-1"/>
    </source>
</evidence>
<dbReference type="OrthoDB" id="9801455at2"/>
<evidence type="ECO:0000256" key="1">
    <source>
        <dbReference type="ARBA" id="ARBA00009865"/>
    </source>
</evidence>
<comment type="similarity">
    <text evidence="1 6">Belongs to the glycosyl hydrolase 43 family.</text>
</comment>
<dbReference type="CDD" id="cd09001">
    <property type="entry name" value="GH43_FsAxh1-like"/>
    <property type="match status" value="1"/>
</dbReference>
<evidence type="ECO:0000313" key="9">
    <source>
        <dbReference type="Proteomes" id="UP000391834"/>
    </source>
</evidence>
<dbReference type="InterPro" id="IPR023296">
    <property type="entry name" value="Glyco_hydro_beta-prop_sf"/>
</dbReference>
<dbReference type="GO" id="GO:0004553">
    <property type="term" value="F:hydrolase activity, hydrolyzing O-glycosyl compounds"/>
    <property type="evidence" value="ECO:0007669"/>
    <property type="project" value="InterPro"/>
</dbReference>
<dbReference type="PANTHER" id="PTHR42812:SF12">
    <property type="entry name" value="BETA-XYLOSIDASE-RELATED"/>
    <property type="match status" value="1"/>
</dbReference>
<dbReference type="Proteomes" id="UP000391834">
    <property type="component" value="Unassembled WGS sequence"/>
</dbReference>
<feature type="domain" description="Beta-xylosidase C-terminal Concanavalin A-like" evidence="7">
    <location>
        <begin position="333"/>
        <end position="528"/>
    </location>
</feature>
<organism evidence="8 9">
    <name type="scientific">Prolixibacter bellariivorans</name>
    <dbReference type="NCBI Taxonomy" id="314319"/>
    <lineage>
        <taxon>Bacteria</taxon>
        <taxon>Pseudomonadati</taxon>
        <taxon>Bacteroidota</taxon>
        <taxon>Bacteroidia</taxon>
        <taxon>Marinilabiliales</taxon>
        <taxon>Prolixibacteraceae</taxon>
        <taxon>Prolixibacter</taxon>
    </lineage>
</organism>
<evidence type="ECO:0000256" key="3">
    <source>
        <dbReference type="ARBA" id="ARBA00023295"/>
    </source>
</evidence>
<evidence type="ECO:0000259" key="7">
    <source>
        <dbReference type="Pfam" id="PF17851"/>
    </source>
</evidence>
<dbReference type="SUPFAM" id="SSF75005">
    <property type="entry name" value="Arabinanase/levansucrase/invertase"/>
    <property type="match status" value="1"/>
</dbReference>
<evidence type="ECO:0000313" key="8">
    <source>
        <dbReference type="EMBL" id="GET31315.1"/>
    </source>
</evidence>
<feature type="active site" description="Proton acceptor" evidence="4">
    <location>
        <position position="39"/>
    </location>
</feature>
<accession>A0A5M4ATQ3</accession>
<dbReference type="InterPro" id="IPR051795">
    <property type="entry name" value="Glycosyl_Hydrlase_43"/>
</dbReference>
<dbReference type="Pfam" id="PF04616">
    <property type="entry name" value="Glyco_hydro_43"/>
    <property type="match status" value="1"/>
</dbReference>
<dbReference type="InterPro" id="IPR013320">
    <property type="entry name" value="ConA-like_dom_sf"/>
</dbReference>
<evidence type="ECO:0000256" key="2">
    <source>
        <dbReference type="ARBA" id="ARBA00022801"/>
    </source>
</evidence>
<evidence type="ECO:0000256" key="5">
    <source>
        <dbReference type="PIRSR" id="PIRSR606710-2"/>
    </source>
</evidence>
<sequence length="532" mass="59685">MGHAVAQKLTESLPVSKVWVADNGDGTYKNPVLHADYSDPDAIRVGNDYYMTASSFNCIPGLPILHSKDLVNWDLIGYALHKQPPFDVYDKPQHGNGVWAPCIRYHDGEYYIFYPDPDYGIYMVKAENPEGPWSDPLLVKAGKGLIDPSPLWDDDGNAYLVHAFAGSRAGVKSLLMVSRMKPDGTGLIGNDVVVYDGHKDDPTVEGPKFYKRHGYYYIFAPAGGVSTGWQIVLRSKNVFGPYERKVVMKQGSTNINGPHQGAWVDTPGGQNWFLHFQEKEAYGRDVLLEPMAWKNDWPVIGVDKNGNGIGEPVLTWKKPDVGRTYPIVTPPESDEFNDPTLGLQWQWHANPKITWGFPSGRLGFYRLNCIPKPDGFVNLWSVPNLLLQKFPAEAFMVTAKLTFHNHFDGEEVGLVIMGEDYQYIKLEQENNQLVVKTLTCHNAPKGNPEKEIFQQKFSGNTIYFRVKVQKGAICSFSYSADNKKFITAGENFHAVPGRWIGAKVGFFALRSGKINDAGNADIDWFRVEKIEK</sequence>
<comment type="caution">
    <text evidence="8">The sequence shown here is derived from an EMBL/GenBank/DDBJ whole genome shotgun (WGS) entry which is preliminary data.</text>
</comment>
<gene>
    <name evidence="8" type="ORF">PbJCM13498_01780</name>
</gene>